<comment type="similarity">
    <text evidence="2">Belongs to the cation diffusion facilitator (CDF) transporter (TC 2.A.4) family.</text>
</comment>
<feature type="domain" description="Cation efflux protein cytoplasmic" evidence="9">
    <location>
        <begin position="205"/>
        <end position="281"/>
    </location>
</feature>
<protein>
    <submittedName>
        <fullName evidence="10">Cation diffusion facilitator family transporter</fullName>
    </submittedName>
</protein>
<sequence>MNKKKAALLSIISNSTLLILKFIAAISIGSISVMSEAIHSSMDLLASFIAFISIKKAAMAEDEEHPFGHGKYENVSGFVEALLILFAAILIIYEALKKVICSSSIENVGSGLLVMFVSAFVNFIISTVLMKISKKTNSIALEADALHLLTDVATALGVFFGLILVRITGLSIIDPIAAILVACLVIKTSIDLIKKSLNDLVDSKLSDEDIEKIVIIINSHRDITGYHRLRTRQCGENKQIDIHLIINRNFSLIEAHDLCDKVESEIKVSLPKSYVLIHAEPSYK</sequence>
<name>A0A0E3GQI4_CLOSL</name>
<evidence type="ECO:0000256" key="7">
    <source>
        <dbReference type="SAM" id="Phobius"/>
    </source>
</evidence>
<dbReference type="GO" id="GO:0015341">
    <property type="term" value="F:zinc efflux antiporter activity"/>
    <property type="evidence" value="ECO:0007669"/>
    <property type="project" value="TreeGrafter"/>
</dbReference>
<keyword evidence="3" id="KW-0813">Transport</keyword>
<gene>
    <name evidence="10" type="ORF">CSCA_1501</name>
</gene>
<keyword evidence="4 7" id="KW-0812">Transmembrane</keyword>
<dbReference type="Gene3D" id="1.20.1510.10">
    <property type="entry name" value="Cation efflux protein transmembrane domain"/>
    <property type="match status" value="1"/>
</dbReference>
<dbReference type="AlphaFoldDB" id="A0A0E3GQI4"/>
<dbReference type="InterPro" id="IPR058533">
    <property type="entry name" value="Cation_efflux_TM"/>
</dbReference>
<organism evidence="10 11">
    <name type="scientific">Clostridium scatologenes</name>
    <dbReference type="NCBI Taxonomy" id="1548"/>
    <lineage>
        <taxon>Bacteria</taxon>
        <taxon>Bacillati</taxon>
        <taxon>Bacillota</taxon>
        <taxon>Clostridia</taxon>
        <taxon>Eubacteriales</taxon>
        <taxon>Clostridiaceae</taxon>
        <taxon>Clostridium</taxon>
    </lineage>
</organism>
<evidence type="ECO:0000256" key="4">
    <source>
        <dbReference type="ARBA" id="ARBA00022692"/>
    </source>
</evidence>
<comment type="subcellular location">
    <subcellularLocation>
        <location evidence="1">Membrane</location>
        <topology evidence="1">Multi-pass membrane protein</topology>
    </subcellularLocation>
</comment>
<dbReference type="RefSeq" id="WP_029160048.1">
    <property type="nucleotide sequence ID" value="NZ_CP009933.1"/>
</dbReference>
<evidence type="ECO:0000313" key="11">
    <source>
        <dbReference type="Proteomes" id="UP000033115"/>
    </source>
</evidence>
<evidence type="ECO:0000313" key="10">
    <source>
        <dbReference type="EMBL" id="AKA68626.1"/>
    </source>
</evidence>
<evidence type="ECO:0000256" key="5">
    <source>
        <dbReference type="ARBA" id="ARBA00022989"/>
    </source>
</evidence>
<dbReference type="SUPFAM" id="SSF161111">
    <property type="entry name" value="Cation efflux protein transmembrane domain-like"/>
    <property type="match status" value="1"/>
</dbReference>
<dbReference type="GO" id="GO:0006882">
    <property type="term" value="P:intracellular zinc ion homeostasis"/>
    <property type="evidence" value="ECO:0007669"/>
    <property type="project" value="TreeGrafter"/>
</dbReference>
<dbReference type="GO" id="GO:0015093">
    <property type="term" value="F:ferrous iron transmembrane transporter activity"/>
    <property type="evidence" value="ECO:0007669"/>
    <property type="project" value="TreeGrafter"/>
</dbReference>
<reference evidence="10 11" key="1">
    <citation type="journal article" date="2015" name="J. Biotechnol.">
        <title>Complete genome sequence of a malodorant-producing acetogen, Clostridium scatologenes ATCC 25775(T).</title>
        <authorList>
            <person name="Zhu Z."/>
            <person name="Guo T."/>
            <person name="Zheng H."/>
            <person name="Song T."/>
            <person name="Ouyang P."/>
            <person name="Xie J."/>
        </authorList>
    </citation>
    <scope>NUCLEOTIDE SEQUENCE [LARGE SCALE GENOMIC DNA]</scope>
    <source>
        <strain evidence="10 11">ATCC 25775</strain>
    </source>
</reference>
<feature type="transmembrane region" description="Helical" evidence="7">
    <location>
        <begin position="171"/>
        <end position="190"/>
    </location>
</feature>
<dbReference type="InterPro" id="IPR050291">
    <property type="entry name" value="CDF_Transporter"/>
</dbReference>
<dbReference type="InterPro" id="IPR036837">
    <property type="entry name" value="Cation_efflux_CTD_sf"/>
</dbReference>
<dbReference type="STRING" id="1548.CSCA_1501"/>
<accession>A0A0E3GQI4</accession>
<keyword evidence="5 7" id="KW-1133">Transmembrane helix</keyword>
<dbReference type="HOGENOM" id="CLU_013430_3_0_9"/>
<evidence type="ECO:0000259" key="9">
    <source>
        <dbReference type="Pfam" id="PF16916"/>
    </source>
</evidence>
<keyword evidence="11" id="KW-1185">Reference proteome</keyword>
<feature type="transmembrane region" description="Helical" evidence="7">
    <location>
        <begin position="75"/>
        <end position="93"/>
    </location>
</feature>
<dbReference type="GO" id="GO:0015086">
    <property type="term" value="F:cadmium ion transmembrane transporter activity"/>
    <property type="evidence" value="ECO:0007669"/>
    <property type="project" value="TreeGrafter"/>
</dbReference>
<dbReference type="KEGG" id="csq:CSCA_1501"/>
<dbReference type="GO" id="GO:0005886">
    <property type="term" value="C:plasma membrane"/>
    <property type="evidence" value="ECO:0007669"/>
    <property type="project" value="TreeGrafter"/>
</dbReference>
<dbReference type="Pfam" id="PF16916">
    <property type="entry name" value="ZT_dimer"/>
    <property type="match status" value="1"/>
</dbReference>
<evidence type="ECO:0000256" key="2">
    <source>
        <dbReference type="ARBA" id="ARBA00008114"/>
    </source>
</evidence>
<dbReference type="NCBIfam" id="TIGR01297">
    <property type="entry name" value="CDF"/>
    <property type="match status" value="1"/>
</dbReference>
<dbReference type="InterPro" id="IPR027469">
    <property type="entry name" value="Cation_efflux_TMD_sf"/>
</dbReference>
<dbReference type="SUPFAM" id="SSF160240">
    <property type="entry name" value="Cation efflux protein cytoplasmic domain-like"/>
    <property type="match status" value="1"/>
</dbReference>
<dbReference type="Gene3D" id="3.30.70.1350">
    <property type="entry name" value="Cation efflux protein, cytoplasmic domain"/>
    <property type="match status" value="1"/>
</dbReference>
<evidence type="ECO:0000256" key="1">
    <source>
        <dbReference type="ARBA" id="ARBA00004141"/>
    </source>
</evidence>
<feature type="transmembrane region" description="Helical" evidence="7">
    <location>
        <begin position="7"/>
        <end position="31"/>
    </location>
</feature>
<dbReference type="Proteomes" id="UP000033115">
    <property type="component" value="Chromosome"/>
</dbReference>
<dbReference type="InterPro" id="IPR027470">
    <property type="entry name" value="Cation_efflux_CTD"/>
</dbReference>
<keyword evidence="6 7" id="KW-0472">Membrane</keyword>
<proteinExistence type="inferred from homology"/>
<dbReference type="InterPro" id="IPR002524">
    <property type="entry name" value="Cation_efflux"/>
</dbReference>
<evidence type="ECO:0000256" key="3">
    <source>
        <dbReference type="ARBA" id="ARBA00022448"/>
    </source>
</evidence>
<feature type="domain" description="Cation efflux protein transmembrane" evidence="8">
    <location>
        <begin position="8"/>
        <end position="201"/>
    </location>
</feature>
<evidence type="ECO:0000259" key="8">
    <source>
        <dbReference type="Pfam" id="PF01545"/>
    </source>
</evidence>
<dbReference type="PANTHER" id="PTHR43840:SF15">
    <property type="entry name" value="MITOCHONDRIAL METAL TRANSPORTER 1-RELATED"/>
    <property type="match status" value="1"/>
</dbReference>
<dbReference type="PANTHER" id="PTHR43840">
    <property type="entry name" value="MITOCHONDRIAL METAL TRANSPORTER 1-RELATED"/>
    <property type="match status" value="1"/>
</dbReference>
<dbReference type="Pfam" id="PF01545">
    <property type="entry name" value="Cation_efflux"/>
    <property type="match status" value="1"/>
</dbReference>
<dbReference type="EMBL" id="CP009933">
    <property type="protein sequence ID" value="AKA68626.1"/>
    <property type="molecule type" value="Genomic_DNA"/>
</dbReference>
<feature type="transmembrane region" description="Helical" evidence="7">
    <location>
        <begin position="113"/>
        <end position="133"/>
    </location>
</feature>
<evidence type="ECO:0000256" key="6">
    <source>
        <dbReference type="ARBA" id="ARBA00023136"/>
    </source>
</evidence>